<dbReference type="Proteomes" id="UP000185860">
    <property type="component" value="Unassembled WGS sequence"/>
</dbReference>
<proteinExistence type="predicted"/>
<dbReference type="RefSeq" id="WP_073591853.1">
    <property type="nucleotide sequence ID" value="NZ_MRCE01000002.1"/>
</dbReference>
<accession>A0A1U7ISS6</accession>
<dbReference type="OrthoDB" id="9788807at2"/>
<protein>
    <submittedName>
        <fullName evidence="1">Uncharacterized protein</fullName>
    </submittedName>
</protein>
<dbReference type="EMBL" id="MRCE01000002">
    <property type="protein sequence ID" value="OKH40472.1"/>
    <property type="molecule type" value="Genomic_DNA"/>
</dbReference>
<organism evidence="1 2">
    <name type="scientific">[Phormidium ambiguum] IAM M-71</name>
    <dbReference type="NCBI Taxonomy" id="454136"/>
    <lineage>
        <taxon>Bacteria</taxon>
        <taxon>Bacillati</taxon>
        <taxon>Cyanobacteriota</taxon>
        <taxon>Cyanophyceae</taxon>
        <taxon>Oscillatoriophycideae</taxon>
        <taxon>Aerosakkonematales</taxon>
        <taxon>Aerosakkonemataceae</taxon>
        <taxon>Floridanema</taxon>
    </lineage>
</organism>
<reference evidence="1 2" key="1">
    <citation type="submission" date="2016-11" db="EMBL/GenBank/DDBJ databases">
        <title>Draft Genome Sequences of Nine Cyanobacterial Strains from Diverse Habitats.</title>
        <authorList>
            <person name="Zhu T."/>
            <person name="Hou S."/>
            <person name="Lu X."/>
            <person name="Hess W.R."/>
        </authorList>
    </citation>
    <scope>NUCLEOTIDE SEQUENCE [LARGE SCALE GENOMIC DNA]</scope>
    <source>
        <strain evidence="1 2">IAM M-71</strain>
    </source>
</reference>
<dbReference type="AlphaFoldDB" id="A0A1U7ISS6"/>
<name>A0A1U7ISS6_9CYAN</name>
<sequence length="209" mass="23127">MNVRFKISAISLAATTIFQLTLPVKSAETTQLKPLNGVKIGNIKYLNSETLPDEKLEQAILRDHLSDYNEINPKNYIRYYYNRIDLNNDNQSEIIVYLVGSYVCGSGGCNALIYTTKGQDYQLVSRHTLVNPPILITPQTNSGWKNLVFLTRGGGAKPEYNLMSFNGRNYPSNPSLQPAVPANTTLTGIGLFADSLTSPGIRLKPLNQS</sequence>
<evidence type="ECO:0000313" key="2">
    <source>
        <dbReference type="Proteomes" id="UP000185860"/>
    </source>
</evidence>
<dbReference type="STRING" id="454136.NIES2119_02320"/>
<evidence type="ECO:0000313" key="1">
    <source>
        <dbReference type="EMBL" id="OKH40472.1"/>
    </source>
</evidence>
<gene>
    <name evidence="1" type="ORF">NIES2119_02320</name>
</gene>
<comment type="caution">
    <text evidence="1">The sequence shown here is derived from an EMBL/GenBank/DDBJ whole genome shotgun (WGS) entry which is preliminary data.</text>
</comment>